<keyword evidence="1" id="KW-1133">Transmembrane helix</keyword>
<feature type="transmembrane region" description="Helical" evidence="1">
    <location>
        <begin position="46"/>
        <end position="68"/>
    </location>
</feature>
<evidence type="ECO:0000256" key="1">
    <source>
        <dbReference type="SAM" id="Phobius"/>
    </source>
</evidence>
<dbReference type="InterPro" id="IPR057700">
    <property type="entry name" value="DUF7940"/>
</dbReference>
<reference evidence="2 3" key="1">
    <citation type="submission" date="2012-02" db="EMBL/GenBank/DDBJ databases">
        <title>Improved High-Quality Draft Sequence of Rhizobium leguminosarum bv. trifolii WSM597.</title>
        <authorList>
            <consortium name="US DOE Joint Genome Institute"/>
            <person name="Lucas S."/>
            <person name="Han J."/>
            <person name="Lapidus A."/>
            <person name="Cheng J.-F."/>
            <person name="Goodwin L."/>
            <person name="Pitluck S."/>
            <person name="Peters L."/>
            <person name="Ovchinnikova G."/>
            <person name="Held B."/>
            <person name="Detter J.C."/>
            <person name="Han C."/>
            <person name="Tapia R."/>
            <person name="Land M."/>
            <person name="Hauser L."/>
            <person name="Kyrpides N."/>
            <person name="Ivanova N."/>
            <person name="Pagani I."/>
            <person name="Brau L."/>
            <person name="Yates R."/>
            <person name="O'Hara G."/>
            <person name="Rui T."/>
            <person name="Howieson J."/>
            <person name="Reeve W."/>
            <person name="Woyke T."/>
        </authorList>
    </citation>
    <scope>NUCLEOTIDE SEQUENCE [LARGE SCALE GENOMIC DNA]</scope>
    <source>
        <strain evidence="2 3">WSM597</strain>
    </source>
</reference>
<keyword evidence="1" id="KW-0472">Membrane</keyword>
<dbReference type="AlphaFoldDB" id="J0GZ58"/>
<dbReference type="RefSeq" id="WP_003586741.1">
    <property type="nucleotide sequence ID" value="NZ_JH719381.1"/>
</dbReference>
<dbReference type="Pfam" id="PF25612">
    <property type="entry name" value="DUF7940"/>
    <property type="match status" value="1"/>
</dbReference>
<dbReference type="HOGENOM" id="CLU_193009_0_0_5"/>
<protein>
    <submittedName>
        <fullName evidence="2">Uncharacterized protein</fullName>
    </submittedName>
</protein>
<proteinExistence type="predicted"/>
<evidence type="ECO:0000313" key="2">
    <source>
        <dbReference type="EMBL" id="EJB02868.1"/>
    </source>
</evidence>
<dbReference type="EMBL" id="JH719381">
    <property type="protein sequence ID" value="EJB02868.1"/>
    <property type="molecule type" value="Genomic_DNA"/>
</dbReference>
<dbReference type="Proteomes" id="UP000005092">
    <property type="component" value="Unassembled WGS sequence"/>
</dbReference>
<organism evidence="2 3">
    <name type="scientific">Rhizobium leguminosarum bv. trifolii WSM597</name>
    <dbReference type="NCBI Taxonomy" id="754764"/>
    <lineage>
        <taxon>Bacteria</taxon>
        <taxon>Pseudomonadati</taxon>
        <taxon>Pseudomonadota</taxon>
        <taxon>Alphaproteobacteria</taxon>
        <taxon>Hyphomicrobiales</taxon>
        <taxon>Rhizobiaceae</taxon>
        <taxon>Rhizobium/Agrobacterium group</taxon>
        <taxon>Rhizobium</taxon>
    </lineage>
</organism>
<keyword evidence="1" id="KW-0812">Transmembrane</keyword>
<accession>J0GZ58</accession>
<evidence type="ECO:0000313" key="3">
    <source>
        <dbReference type="Proteomes" id="UP000005092"/>
    </source>
</evidence>
<name>J0GZ58_RHILT</name>
<sequence length="84" mass="9462">MLVHNWREVLKRAWSVRLLTFLLLIIIAEPVYLFFAAEWVAKSFYVRLGMSAFTGVIAAAAIVARIVLQQKISGDLNGKPSSER</sequence>
<gene>
    <name evidence="2" type="ORF">Rleg9DRAFT_1682</name>
</gene>